<evidence type="ECO:0000259" key="3">
    <source>
        <dbReference type="PROSITE" id="PS50977"/>
    </source>
</evidence>
<dbReference type="Pfam" id="PF00440">
    <property type="entry name" value="TetR_N"/>
    <property type="match status" value="1"/>
</dbReference>
<dbReference type="PRINTS" id="PR00455">
    <property type="entry name" value="HTHTETR"/>
</dbReference>
<dbReference type="EMBL" id="AYYX01000026">
    <property type="protein sequence ID" value="KRM88661.1"/>
    <property type="molecule type" value="Genomic_DNA"/>
</dbReference>
<evidence type="ECO:0000313" key="4">
    <source>
        <dbReference type="EMBL" id="KRM88661.1"/>
    </source>
</evidence>
<proteinExistence type="predicted"/>
<evidence type="ECO:0000313" key="5">
    <source>
        <dbReference type="Proteomes" id="UP000051576"/>
    </source>
</evidence>
<feature type="DNA-binding region" description="H-T-H motif" evidence="2">
    <location>
        <begin position="24"/>
        <end position="43"/>
    </location>
</feature>
<dbReference type="InterPro" id="IPR001647">
    <property type="entry name" value="HTH_TetR"/>
</dbReference>
<reference evidence="4 5" key="1">
    <citation type="journal article" date="2015" name="Genome Announc.">
        <title>Expanding the biotechnology potential of lactobacilli through comparative genomics of 213 strains and associated genera.</title>
        <authorList>
            <person name="Sun Z."/>
            <person name="Harris H.M."/>
            <person name="McCann A."/>
            <person name="Guo C."/>
            <person name="Argimon S."/>
            <person name="Zhang W."/>
            <person name="Yang X."/>
            <person name="Jeffery I.B."/>
            <person name="Cooney J.C."/>
            <person name="Kagawa T.F."/>
            <person name="Liu W."/>
            <person name="Song Y."/>
            <person name="Salvetti E."/>
            <person name="Wrobel A."/>
            <person name="Rasinkangas P."/>
            <person name="Parkhill J."/>
            <person name="Rea M.C."/>
            <person name="O'Sullivan O."/>
            <person name="Ritari J."/>
            <person name="Douillard F.P."/>
            <person name="Paul Ross R."/>
            <person name="Yang R."/>
            <person name="Briner A.E."/>
            <person name="Felis G.E."/>
            <person name="de Vos W.M."/>
            <person name="Barrangou R."/>
            <person name="Klaenhammer T.R."/>
            <person name="Caufield P.W."/>
            <person name="Cui Y."/>
            <person name="Zhang H."/>
            <person name="O'Toole P.W."/>
        </authorList>
    </citation>
    <scope>NUCLEOTIDE SEQUENCE [LARGE SCALE GENOMIC DNA]</scope>
    <source>
        <strain evidence="4 5">DSM 20605</strain>
    </source>
</reference>
<dbReference type="PANTHER" id="PTHR30328">
    <property type="entry name" value="TRANSCRIPTIONAL REPRESSOR"/>
    <property type="match status" value="1"/>
</dbReference>
<keyword evidence="5" id="KW-1185">Reference proteome</keyword>
<dbReference type="AlphaFoldDB" id="A0A0R2CBB5"/>
<dbReference type="OrthoDB" id="118249at2"/>
<name>A0A0R2CBB5_9LACO</name>
<accession>A0A0R2CBB5</accession>
<dbReference type="PANTHER" id="PTHR30328:SF54">
    <property type="entry name" value="HTH-TYPE TRANSCRIPTIONAL REPRESSOR SCO4008"/>
    <property type="match status" value="1"/>
</dbReference>
<dbReference type="InterPro" id="IPR050109">
    <property type="entry name" value="HTH-type_TetR-like_transc_reg"/>
</dbReference>
<dbReference type="eggNOG" id="COG1309">
    <property type="taxonomic scope" value="Bacteria"/>
</dbReference>
<gene>
    <name evidence="4" type="ORF">FD21_GL000975</name>
</gene>
<dbReference type="SUPFAM" id="SSF46689">
    <property type="entry name" value="Homeodomain-like"/>
    <property type="match status" value="1"/>
</dbReference>
<sequence>MDTDQKILLAVQALIQKYGVRKFTVDQLASSLHISKKTIYNHFNSKDQIIGIYIKQITNSNYNKVKSLVTSDLPFLEKIRAIIREEHSYKLPVSALEDIKNYYPDL</sequence>
<dbReference type="GO" id="GO:0003677">
    <property type="term" value="F:DNA binding"/>
    <property type="evidence" value="ECO:0007669"/>
    <property type="project" value="UniProtKB-UniRule"/>
</dbReference>
<organism evidence="4 5">
    <name type="scientific">Liquorilactobacillus vini DSM 20605</name>
    <dbReference type="NCBI Taxonomy" id="1133569"/>
    <lineage>
        <taxon>Bacteria</taxon>
        <taxon>Bacillati</taxon>
        <taxon>Bacillota</taxon>
        <taxon>Bacilli</taxon>
        <taxon>Lactobacillales</taxon>
        <taxon>Lactobacillaceae</taxon>
        <taxon>Liquorilactobacillus</taxon>
    </lineage>
</organism>
<evidence type="ECO:0000256" key="1">
    <source>
        <dbReference type="ARBA" id="ARBA00023125"/>
    </source>
</evidence>
<dbReference type="Gene3D" id="1.10.357.10">
    <property type="entry name" value="Tetracycline Repressor, domain 2"/>
    <property type="match status" value="1"/>
</dbReference>
<comment type="caution">
    <text evidence="4">The sequence shown here is derived from an EMBL/GenBank/DDBJ whole genome shotgun (WGS) entry which is preliminary data.</text>
</comment>
<dbReference type="GO" id="GO:0006355">
    <property type="term" value="P:regulation of DNA-templated transcription"/>
    <property type="evidence" value="ECO:0007669"/>
    <property type="project" value="UniProtKB-ARBA"/>
</dbReference>
<dbReference type="Proteomes" id="UP000051576">
    <property type="component" value="Unassembled WGS sequence"/>
</dbReference>
<dbReference type="InterPro" id="IPR009057">
    <property type="entry name" value="Homeodomain-like_sf"/>
</dbReference>
<feature type="domain" description="HTH tetR-type" evidence="3">
    <location>
        <begin position="1"/>
        <end position="61"/>
    </location>
</feature>
<dbReference type="RefSeq" id="WP_010580807.1">
    <property type="nucleotide sequence ID" value="NZ_AHYZ01000125.1"/>
</dbReference>
<evidence type="ECO:0000256" key="2">
    <source>
        <dbReference type="PROSITE-ProRule" id="PRU00335"/>
    </source>
</evidence>
<dbReference type="PATRIC" id="fig|1133569.4.peg.1094"/>
<dbReference type="PROSITE" id="PS50977">
    <property type="entry name" value="HTH_TETR_2"/>
    <property type="match status" value="1"/>
</dbReference>
<protein>
    <recommendedName>
        <fullName evidence="3">HTH tetR-type domain-containing protein</fullName>
    </recommendedName>
</protein>
<keyword evidence="1 2" id="KW-0238">DNA-binding</keyword>